<keyword evidence="1" id="KW-0472">Membrane</keyword>
<evidence type="ECO:0000256" key="1">
    <source>
        <dbReference type="SAM" id="Phobius"/>
    </source>
</evidence>
<reference evidence="3 4" key="1">
    <citation type="submission" date="2023-05" db="EMBL/GenBank/DDBJ databases">
        <authorList>
            <person name="Guo Y."/>
        </authorList>
    </citation>
    <scope>NUCLEOTIDE SEQUENCE [LARGE SCALE GENOMIC DNA]</scope>
    <source>
        <strain evidence="3 4">GR2756</strain>
    </source>
</reference>
<dbReference type="InterPro" id="IPR009875">
    <property type="entry name" value="PilZ_domain"/>
</dbReference>
<sequence length="171" mass="18030">MAALGKAFAGKLERREADERQSPRYRLMLGVEGALPDATAVSVVVHDISVDGLLIEVGATIAVGAEIAISFPAIGSYMAEVVRVDGSRVGCVFRGSLAAGALKTLLAVAPIVWLPDGGTVEDRGLGMSRRVHELRKSLRHSPPMRLARAIAGSAIMLWLLSAAGVIVFLLF</sequence>
<dbReference type="RefSeq" id="WP_315728103.1">
    <property type="nucleotide sequence ID" value="NZ_JAVUPU010000011.1"/>
</dbReference>
<gene>
    <name evidence="3" type="ORF">RQX22_17175</name>
</gene>
<keyword evidence="1" id="KW-1133">Transmembrane helix</keyword>
<evidence type="ECO:0000259" key="2">
    <source>
        <dbReference type="Pfam" id="PF07238"/>
    </source>
</evidence>
<feature type="transmembrane region" description="Helical" evidence="1">
    <location>
        <begin position="146"/>
        <end position="170"/>
    </location>
</feature>
<keyword evidence="4" id="KW-1185">Reference proteome</keyword>
<proteinExistence type="predicted"/>
<dbReference type="Gene3D" id="2.40.10.220">
    <property type="entry name" value="predicted glycosyltransferase like domains"/>
    <property type="match status" value="1"/>
</dbReference>
<evidence type="ECO:0000313" key="4">
    <source>
        <dbReference type="Proteomes" id="UP001259572"/>
    </source>
</evidence>
<dbReference type="Pfam" id="PF07238">
    <property type="entry name" value="PilZ"/>
    <property type="match status" value="1"/>
</dbReference>
<dbReference type="EMBL" id="JAVUPU010000011">
    <property type="protein sequence ID" value="MDT9600697.1"/>
    <property type="molecule type" value="Genomic_DNA"/>
</dbReference>
<dbReference type="Proteomes" id="UP001259572">
    <property type="component" value="Unassembled WGS sequence"/>
</dbReference>
<protein>
    <submittedName>
        <fullName evidence="3">PilZ domain-containing protein</fullName>
    </submittedName>
</protein>
<accession>A0ABU3QBC6</accession>
<name>A0ABU3QBC6_9SPHN</name>
<feature type="domain" description="PilZ" evidence="2">
    <location>
        <begin position="19"/>
        <end position="97"/>
    </location>
</feature>
<keyword evidence="1" id="KW-0812">Transmembrane</keyword>
<dbReference type="SUPFAM" id="SSF141371">
    <property type="entry name" value="PilZ domain-like"/>
    <property type="match status" value="1"/>
</dbReference>
<organism evidence="3 4">
    <name type="scientific">Sphingosinicella rhizophila</name>
    <dbReference type="NCBI Taxonomy" id="3050082"/>
    <lineage>
        <taxon>Bacteria</taxon>
        <taxon>Pseudomonadati</taxon>
        <taxon>Pseudomonadota</taxon>
        <taxon>Alphaproteobacteria</taxon>
        <taxon>Sphingomonadales</taxon>
        <taxon>Sphingosinicellaceae</taxon>
        <taxon>Sphingosinicella</taxon>
    </lineage>
</organism>
<comment type="caution">
    <text evidence="3">The sequence shown here is derived from an EMBL/GenBank/DDBJ whole genome shotgun (WGS) entry which is preliminary data.</text>
</comment>
<evidence type="ECO:0000313" key="3">
    <source>
        <dbReference type="EMBL" id="MDT9600697.1"/>
    </source>
</evidence>